<dbReference type="EMBL" id="CM023472">
    <property type="protein sequence ID" value="KAH7958795.1"/>
    <property type="molecule type" value="Genomic_DNA"/>
</dbReference>
<name>A0ACB8D2Y2_DERSI</name>
<evidence type="ECO:0000313" key="2">
    <source>
        <dbReference type="Proteomes" id="UP000821865"/>
    </source>
</evidence>
<keyword evidence="2" id="KW-1185">Reference proteome</keyword>
<proteinExistence type="predicted"/>
<dbReference type="Proteomes" id="UP000821865">
    <property type="component" value="Chromosome 3"/>
</dbReference>
<accession>A0ACB8D2Y2</accession>
<evidence type="ECO:0000313" key="1">
    <source>
        <dbReference type="EMBL" id="KAH7958795.1"/>
    </source>
</evidence>
<gene>
    <name evidence="1" type="ORF">HPB49_005170</name>
</gene>
<reference evidence="1" key="1">
    <citation type="submission" date="2020-05" db="EMBL/GenBank/DDBJ databases">
        <title>Large-scale comparative analyses of tick genomes elucidate their genetic diversity and vector capacities.</title>
        <authorList>
            <person name="Jia N."/>
            <person name="Wang J."/>
            <person name="Shi W."/>
            <person name="Du L."/>
            <person name="Sun Y."/>
            <person name="Zhan W."/>
            <person name="Jiang J."/>
            <person name="Wang Q."/>
            <person name="Zhang B."/>
            <person name="Ji P."/>
            <person name="Sakyi L.B."/>
            <person name="Cui X."/>
            <person name="Yuan T."/>
            <person name="Jiang B."/>
            <person name="Yang W."/>
            <person name="Lam T.T.-Y."/>
            <person name="Chang Q."/>
            <person name="Ding S."/>
            <person name="Wang X."/>
            <person name="Zhu J."/>
            <person name="Ruan X."/>
            <person name="Zhao L."/>
            <person name="Wei J."/>
            <person name="Que T."/>
            <person name="Du C."/>
            <person name="Cheng J."/>
            <person name="Dai P."/>
            <person name="Han X."/>
            <person name="Huang E."/>
            <person name="Gao Y."/>
            <person name="Liu J."/>
            <person name="Shao H."/>
            <person name="Ye R."/>
            <person name="Li L."/>
            <person name="Wei W."/>
            <person name="Wang X."/>
            <person name="Wang C."/>
            <person name="Yang T."/>
            <person name="Huo Q."/>
            <person name="Li W."/>
            <person name="Guo W."/>
            <person name="Chen H."/>
            <person name="Zhou L."/>
            <person name="Ni X."/>
            <person name="Tian J."/>
            <person name="Zhou Y."/>
            <person name="Sheng Y."/>
            <person name="Liu T."/>
            <person name="Pan Y."/>
            <person name="Xia L."/>
            <person name="Li J."/>
            <person name="Zhao F."/>
            <person name="Cao W."/>
        </authorList>
    </citation>
    <scope>NUCLEOTIDE SEQUENCE</scope>
    <source>
        <strain evidence="1">Dsil-2018</strain>
    </source>
</reference>
<organism evidence="1 2">
    <name type="scientific">Dermacentor silvarum</name>
    <name type="common">Tick</name>
    <dbReference type="NCBI Taxonomy" id="543639"/>
    <lineage>
        <taxon>Eukaryota</taxon>
        <taxon>Metazoa</taxon>
        <taxon>Ecdysozoa</taxon>
        <taxon>Arthropoda</taxon>
        <taxon>Chelicerata</taxon>
        <taxon>Arachnida</taxon>
        <taxon>Acari</taxon>
        <taxon>Parasitiformes</taxon>
        <taxon>Ixodida</taxon>
        <taxon>Ixodoidea</taxon>
        <taxon>Ixodidae</taxon>
        <taxon>Rhipicephalinae</taxon>
        <taxon>Dermacentor</taxon>
    </lineage>
</organism>
<protein>
    <submittedName>
        <fullName evidence="1">Uncharacterized protein</fullName>
    </submittedName>
</protein>
<comment type="caution">
    <text evidence="1">The sequence shown here is derived from an EMBL/GenBank/DDBJ whole genome shotgun (WGS) entry which is preliminary data.</text>
</comment>
<sequence>MRYLDGRFGCKGRSGLPFLDNCAAPPKDTSFLRNVRVAFLPANMTSHLQPLDAGIIKNIKHLYRKCIVRRFLARVSRGQDPGKLSLLDVMHYFNTSWESVKRETVNNCFKKCGFQRQPAAEDTERSENDPEACDYDMDEEFLSTGADVPFTEFVAIDNDVPTCEPQSVAEIVAEVVGDEAPEDGGENEGLRPPATFAEALAGLEALQSFFRTKDNENADKGLQRVQKELFLSKVVVSI</sequence>